<organism evidence="1 2">
    <name type="scientific">Trichonephila inaurata madagascariensis</name>
    <dbReference type="NCBI Taxonomy" id="2747483"/>
    <lineage>
        <taxon>Eukaryota</taxon>
        <taxon>Metazoa</taxon>
        <taxon>Ecdysozoa</taxon>
        <taxon>Arthropoda</taxon>
        <taxon>Chelicerata</taxon>
        <taxon>Arachnida</taxon>
        <taxon>Araneae</taxon>
        <taxon>Araneomorphae</taxon>
        <taxon>Entelegynae</taxon>
        <taxon>Araneoidea</taxon>
        <taxon>Nephilidae</taxon>
        <taxon>Trichonephila</taxon>
        <taxon>Trichonephila inaurata</taxon>
    </lineage>
</organism>
<proteinExistence type="predicted"/>
<comment type="caution">
    <text evidence="1">The sequence shown here is derived from an EMBL/GenBank/DDBJ whole genome shotgun (WGS) entry which is preliminary data.</text>
</comment>
<dbReference type="AlphaFoldDB" id="A0A8X6YRI7"/>
<protein>
    <submittedName>
        <fullName evidence="1">Uncharacterized protein</fullName>
    </submittedName>
</protein>
<dbReference type="EMBL" id="BMAV01021541">
    <property type="protein sequence ID" value="GFY75658.1"/>
    <property type="molecule type" value="Genomic_DNA"/>
</dbReference>
<name>A0A8X6YRI7_9ARAC</name>
<dbReference type="Proteomes" id="UP000886998">
    <property type="component" value="Unassembled WGS sequence"/>
</dbReference>
<gene>
    <name evidence="1" type="ORF">TNIN_447111</name>
</gene>
<evidence type="ECO:0000313" key="1">
    <source>
        <dbReference type="EMBL" id="GFY75658.1"/>
    </source>
</evidence>
<evidence type="ECO:0000313" key="2">
    <source>
        <dbReference type="Proteomes" id="UP000886998"/>
    </source>
</evidence>
<accession>A0A8X6YRI7</accession>
<keyword evidence="2" id="KW-1185">Reference proteome</keyword>
<sequence length="104" mass="11848">MTHSRLPEILTHPPSSKKYRPRCFRNYVRGSYSVPAPHPSEELSPTPSGMFPAECQGSMYIQSYSIGSYSSFRKQWTESSARIVRMHCLRLDTARNGLSFVFTA</sequence>
<reference evidence="1" key="1">
    <citation type="submission" date="2020-08" db="EMBL/GenBank/DDBJ databases">
        <title>Multicomponent nature underlies the extraordinary mechanical properties of spider dragline silk.</title>
        <authorList>
            <person name="Kono N."/>
            <person name="Nakamura H."/>
            <person name="Mori M."/>
            <person name="Yoshida Y."/>
            <person name="Ohtoshi R."/>
            <person name="Malay A.D."/>
            <person name="Moran D.A.P."/>
            <person name="Tomita M."/>
            <person name="Numata K."/>
            <person name="Arakawa K."/>
        </authorList>
    </citation>
    <scope>NUCLEOTIDE SEQUENCE</scope>
</reference>